<dbReference type="Proteomes" id="UP000310158">
    <property type="component" value="Unassembled WGS sequence"/>
</dbReference>
<dbReference type="AlphaFoldDB" id="A0A4S4LQM5"/>
<comment type="caution">
    <text evidence="1">The sequence shown here is derived from an EMBL/GenBank/DDBJ whole genome shotgun (WGS) entry which is preliminary data.</text>
</comment>
<evidence type="ECO:0000313" key="1">
    <source>
        <dbReference type="EMBL" id="THH14227.1"/>
    </source>
</evidence>
<protein>
    <submittedName>
        <fullName evidence="1">Uncharacterized protein</fullName>
    </submittedName>
</protein>
<dbReference type="OrthoDB" id="2756984at2759"/>
<evidence type="ECO:0000313" key="2">
    <source>
        <dbReference type="Proteomes" id="UP000310158"/>
    </source>
</evidence>
<organism evidence="1 2">
    <name type="scientific">Bondarzewia mesenterica</name>
    <dbReference type="NCBI Taxonomy" id="1095465"/>
    <lineage>
        <taxon>Eukaryota</taxon>
        <taxon>Fungi</taxon>
        <taxon>Dikarya</taxon>
        <taxon>Basidiomycota</taxon>
        <taxon>Agaricomycotina</taxon>
        <taxon>Agaricomycetes</taxon>
        <taxon>Russulales</taxon>
        <taxon>Bondarzewiaceae</taxon>
        <taxon>Bondarzewia</taxon>
    </lineage>
</organism>
<keyword evidence="2" id="KW-1185">Reference proteome</keyword>
<gene>
    <name evidence="1" type="ORF">EW146_g6080</name>
</gene>
<proteinExistence type="predicted"/>
<accession>A0A4S4LQM5</accession>
<dbReference type="EMBL" id="SGPL01000292">
    <property type="protein sequence ID" value="THH14227.1"/>
    <property type="molecule type" value="Genomic_DNA"/>
</dbReference>
<name>A0A4S4LQM5_9AGAM</name>
<sequence length="131" mass="14543">MVPLSKAFSFSLASAKQTVYETSRFITHHSWKGKAPYKAESTAQQACIDKAFHAAKDLNLDAHGAVEGEIAGAFHNHNPGCGGVQWITVRYKNAQGKTLYHKKADGTIWDRVHVYQDLSINYQPTEKPVTI</sequence>
<reference evidence="1 2" key="1">
    <citation type="submission" date="2019-02" db="EMBL/GenBank/DDBJ databases">
        <title>Genome sequencing of the rare red list fungi Bondarzewia mesenterica.</title>
        <authorList>
            <person name="Buettner E."/>
            <person name="Kellner H."/>
        </authorList>
    </citation>
    <scope>NUCLEOTIDE SEQUENCE [LARGE SCALE GENOMIC DNA]</scope>
    <source>
        <strain evidence="1 2">DSM 108281</strain>
    </source>
</reference>